<comment type="similarity">
    <text evidence="2">Belongs to the SLC35F solute transporter family.</text>
</comment>
<comment type="subcellular location">
    <subcellularLocation>
        <location evidence="1">Membrane</location>
        <topology evidence="1">Multi-pass membrane protein</topology>
    </subcellularLocation>
</comment>
<feature type="transmembrane region" description="Helical" evidence="8">
    <location>
        <begin position="288"/>
        <end position="305"/>
    </location>
</feature>
<evidence type="ECO:0000313" key="9">
    <source>
        <dbReference type="EMBL" id="SOQ43393.1"/>
    </source>
</evidence>
<dbReference type="OrthoDB" id="429955at2759"/>
<dbReference type="PANTHER" id="PTHR14233">
    <property type="entry name" value="DUF914-RELATED"/>
    <property type="match status" value="1"/>
</dbReference>
<dbReference type="GO" id="GO:0016020">
    <property type="term" value="C:membrane"/>
    <property type="evidence" value="ECO:0007669"/>
    <property type="project" value="UniProtKB-SubCell"/>
</dbReference>
<evidence type="ECO:0000256" key="6">
    <source>
        <dbReference type="ARBA" id="ARBA00023136"/>
    </source>
</evidence>
<organism evidence="9">
    <name type="scientific">Spodoptera frugiperda</name>
    <name type="common">Fall armyworm</name>
    <dbReference type="NCBI Taxonomy" id="7108"/>
    <lineage>
        <taxon>Eukaryota</taxon>
        <taxon>Metazoa</taxon>
        <taxon>Ecdysozoa</taxon>
        <taxon>Arthropoda</taxon>
        <taxon>Hexapoda</taxon>
        <taxon>Insecta</taxon>
        <taxon>Pterygota</taxon>
        <taxon>Neoptera</taxon>
        <taxon>Endopterygota</taxon>
        <taxon>Lepidoptera</taxon>
        <taxon>Glossata</taxon>
        <taxon>Ditrysia</taxon>
        <taxon>Noctuoidea</taxon>
        <taxon>Noctuidae</taxon>
        <taxon>Amphipyrinae</taxon>
        <taxon>Spodoptera</taxon>
    </lineage>
</organism>
<feature type="transmembrane region" description="Helical" evidence="8">
    <location>
        <begin position="134"/>
        <end position="155"/>
    </location>
</feature>
<keyword evidence="5 8" id="KW-1133">Transmembrane helix</keyword>
<dbReference type="PANTHER" id="PTHR14233:SF4">
    <property type="entry name" value="SOLUTE CARRIER FAMILY 35 MEMBER F2"/>
    <property type="match status" value="1"/>
</dbReference>
<feature type="transmembrane region" description="Helical" evidence="8">
    <location>
        <begin position="95"/>
        <end position="128"/>
    </location>
</feature>
<evidence type="ECO:0000256" key="5">
    <source>
        <dbReference type="ARBA" id="ARBA00022989"/>
    </source>
</evidence>
<dbReference type="InterPro" id="IPR009262">
    <property type="entry name" value="SLC35_F1/F2/F6"/>
</dbReference>
<dbReference type="GO" id="GO:0022857">
    <property type="term" value="F:transmembrane transporter activity"/>
    <property type="evidence" value="ECO:0007669"/>
    <property type="project" value="InterPro"/>
</dbReference>
<accession>A0A2H1VRC2</accession>
<keyword evidence="3" id="KW-0813">Transport</keyword>
<dbReference type="InterPro" id="IPR052221">
    <property type="entry name" value="SLC35F_Transporter"/>
</dbReference>
<keyword evidence="4 8" id="KW-0812">Transmembrane</keyword>
<feature type="transmembrane region" description="Helical" evidence="8">
    <location>
        <begin position="261"/>
        <end position="282"/>
    </location>
</feature>
<feature type="transmembrane region" description="Helical" evidence="8">
    <location>
        <begin position="199"/>
        <end position="218"/>
    </location>
</feature>
<evidence type="ECO:0000256" key="8">
    <source>
        <dbReference type="SAM" id="Phobius"/>
    </source>
</evidence>
<feature type="transmembrane region" description="Helical" evidence="8">
    <location>
        <begin position="34"/>
        <end position="56"/>
    </location>
</feature>
<sequence length="390" mass="43070">MEDPTFSDKIEEYLSELGRWLVFRLQIDLRVWRSILLGQVLSLLLSGKCILTTLLQSATWQFPTTGQLVVPYLALFILFTPSLLCNGLKSLSKKWWVVIIACTLDVTASWLLLLACSGVGAALVGGAWRGQRLGVVHVAGATMGLMAVVCVVWADVEGAPTDGKNQLVGDMLCLAGSLLYSMVTVLQEMMLDTLSCSDYLAFLGLIGSVVSCTQTFFLEFGELMEFNWYDLDTIVQLSSYCSVQTIFQILQCFMLRDAGSIILHLSFLSADYYTLIAGMYIFQFKFHALYFLSYTLAMVGVFLFSSRPTRQPPPQPDRLPQLVNDSVQSQDNVSMEYTVPTLDCIPIEGLEPPMSRDTTFTSFLGGPQTIPNGTVTFAQTNGAQNSKEAC</sequence>
<evidence type="ECO:0000256" key="4">
    <source>
        <dbReference type="ARBA" id="ARBA00022692"/>
    </source>
</evidence>
<protein>
    <submittedName>
        <fullName evidence="9">SFRICE_012791</fullName>
    </submittedName>
</protein>
<dbReference type="AlphaFoldDB" id="A0A2H1VRC2"/>
<name>A0A2H1VRC2_SPOFR</name>
<gene>
    <name evidence="9" type="ORF">SFRICE_012791</name>
</gene>
<evidence type="ECO:0000256" key="3">
    <source>
        <dbReference type="ARBA" id="ARBA00022448"/>
    </source>
</evidence>
<feature type="transmembrane region" description="Helical" evidence="8">
    <location>
        <begin position="167"/>
        <end position="187"/>
    </location>
</feature>
<evidence type="ECO:0000256" key="7">
    <source>
        <dbReference type="ARBA" id="ARBA00037727"/>
    </source>
</evidence>
<keyword evidence="6 8" id="KW-0472">Membrane</keyword>
<dbReference type="Pfam" id="PF06027">
    <property type="entry name" value="SLC35F"/>
    <property type="match status" value="2"/>
</dbReference>
<reference evidence="9" key="1">
    <citation type="submission" date="2016-07" db="EMBL/GenBank/DDBJ databases">
        <authorList>
            <person name="Bretaudeau A."/>
        </authorList>
    </citation>
    <scope>NUCLEOTIDE SEQUENCE</scope>
    <source>
        <strain evidence="9">Rice</strain>
        <tissue evidence="9">Whole body</tissue>
    </source>
</reference>
<feature type="transmembrane region" description="Helical" evidence="8">
    <location>
        <begin position="68"/>
        <end position="88"/>
    </location>
</feature>
<evidence type="ECO:0000256" key="1">
    <source>
        <dbReference type="ARBA" id="ARBA00004141"/>
    </source>
</evidence>
<evidence type="ECO:0000256" key="2">
    <source>
        <dbReference type="ARBA" id="ARBA00007863"/>
    </source>
</evidence>
<proteinExistence type="inferred from homology"/>
<comment type="function">
    <text evidence="7">Putative solute transporter.</text>
</comment>
<dbReference type="EMBL" id="ODYU01003979">
    <property type="protein sequence ID" value="SOQ43393.1"/>
    <property type="molecule type" value="Genomic_DNA"/>
</dbReference>